<feature type="chain" id="PRO_5006615588" evidence="2">
    <location>
        <begin position="24"/>
        <end position="326"/>
    </location>
</feature>
<dbReference type="SUPFAM" id="SSF53850">
    <property type="entry name" value="Periplasmic binding protein-like II"/>
    <property type="match status" value="1"/>
</dbReference>
<evidence type="ECO:0000256" key="1">
    <source>
        <dbReference type="ARBA" id="ARBA00006987"/>
    </source>
</evidence>
<dbReference type="Pfam" id="PF03401">
    <property type="entry name" value="TctC"/>
    <property type="match status" value="1"/>
</dbReference>
<comment type="similarity">
    <text evidence="1">Belongs to the UPF0065 (bug) family.</text>
</comment>
<sequence>MNARPLHFVVALALLFAATPASAQTTKWPDRPVKLVVPVGAGGAADTLARNLSNGFAQFANGQPLVIENRPGAGGTLAATGVAREQPDGYVLLLAEIGANAAANALQSKLSYDVQTAFTPIIHVANLPTVVLMRPDLPYKSLGELIAAAKQQPGKFNYASAGIGNWTHLFMAYLNGQAGVQMINIPYRSGAEMTTSLLRGEADVAAVSVSTSIAFIREGKVRAVAGFPAKQIPELAETPPASQAVPGFSIDLWHGIVAPAGMDPALVSQINGIFNKVIGTPAVAKAISQAQAAEIVGGSPKQFDDLLKAEQKRWPELIKSAGIKVD</sequence>
<dbReference type="RefSeq" id="WP_096353444.1">
    <property type="nucleotide sequence ID" value="NZ_AP014946.1"/>
</dbReference>
<name>A0A0S3PSE8_9BRAD</name>
<evidence type="ECO:0000313" key="4">
    <source>
        <dbReference type="Proteomes" id="UP000236884"/>
    </source>
</evidence>
<dbReference type="InterPro" id="IPR005064">
    <property type="entry name" value="BUG"/>
</dbReference>
<protein>
    <submittedName>
        <fullName evidence="3">Tripartite tricarboxylate transporter family receptor</fullName>
    </submittedName>
</protein>
<evidence type="ECO:0000256" key="2">
    <source>
        <dbReference type="SAM" id="SignalP"/>
    </source>
</evidence>
<keyword evidence="3" id="KW-0675">Receptor</keyword>
<reference evidence="3 4" key="1">
    <citation type="submission" date="2015-08" db="EMBL/GenBank/DDBJ databases">
        <title>Investigation of the bacterial diversity of lava forest soil.</title>
        <authorList>
            <person name="Lee J.S."/>
        </authorList>
    </citation>
    <scope>NUCLEOTIDE SEQUENCE [LARGE SCALE GENOMIC DNA]</scope>
    <source>
        <strain evidence="3 4">GJW-30</strain>
    </source>
</reference>
<dbReference type="Gene3D" id="3.40.190.10">
    <property type="entry name" value="Periplasmic binding protein-like II"/>
    <property type="match status" value="1"/>
</dbReference>
<dbReference type="Gene3D" id="3.40.190.150">
    <property type="entry name" value="Bordetella uptake gene, domain 1"/>
    <property type="match status" value="1"/>
</dbReference>
<evidence type="ECO:0000313" key="3">
    <source>
        <dbReference type="EMBL" id="BAT58870.1"/>
    </source>
</evidence>
<keyword evidence="2" id="KW-0732">Signal</keyword>
<dbReference type="EMBL" id="AP014946">
    <property type="protein sequence ID" value="BAT58870.1"/>
    <property type="molecule type" value="Genomic_DNA"/>
</dbReference>
<accession>A0A0S3PSE8</accession>
<dbReference type="Proteomes" id="UP000236884">
    <property type="component" value="Chromosome"/>
</dbReference>
<keyword evidence="4" id="KW-1185">Reference proteome</keyword>
<gene>
    <name evidence="3" type="ORF">GJW-30_1_01397</name>
</gene>
<proteinExistence type="inferred from homology"/>
<dbReference type="PANTHER" id="PTHR42928:SF5">
    <property type="entry name" value="BLR1237 PROTEIN"/>
    <property type="match status" value="1"/>
</dbReference>
<dbReference type="InterPro" id="IPR042100">
    <property type="entry name" value="Bug_dom1"/>
</dbReference>
<dbReference type="AlphaFoldDB" id="A0A0S3PSE8"/>
<dbReference type="KEGG" id="vgo:GJW-30_1_01397"/>
<dbReference type="OrthoDB" id="7246695at2"/>
<feature type="signal peptide" evidence="2">
    <location>
        <begin position="1"/>
        <end position="23"/>
    </location>
</feature>
<organism evidence="3 4">
    <name type="scientific">Variibacter gotjawalensis</name>
    <dbReference type="NCBI Taxonomy" id="1333996"/>
    <lineage>
        <taxon>Bacteria</taxon>
        <taxon>Pseudomonadati</taxon>
        <taxon>Pseudomonadota</taxon>
        <taxon>Alphaproteobacteria</taxon>
        <taxon>Hyphomicrobiales</taxon>
        <taxon>Nitrobacteraceae</taxon>
        <taxon>Variibacter</taxon>
    </lineage>
</organism>
<dbReference type="PIRSF" id="PIRSF017082">
    <property type="entry name" value="YflP"/>
    <property type="match status" value="1"/>
</dbReference>
<dbReference type="PANTHER" id="PTHR42928">
    <property type="entry name" value="TRICARBOXYLATE-BINDING PROTEIN"/>
    <property type="match status" value="1"/>
</dbReference>